<reference evidence="2 3" key="1">
    <citation type="journal article" date="2014" name="Agronomy (Basel)">
        <title>A Draft Genome Sequence for Ensete ventricosum, the Drought-Tolerant Tree Against Hunger.</title>
        <authorList>
            <person name="Harrison J."/>
            <person name="Moore K.A."/>
            <person name="Paszkiewicz K."/>
            <person name="Jones T."/>
            <person name="Grant M."/>
            <person name="Ambacheew D."/>
            <person name="Muzemil S."/>
            <person name="Studholme D.J."/>
        </authorList>
    </citation>
    <scope>NUCLEOTIDE SEQUENCE [LARGE SCALE GENOMIC DNA]</scope>
</reference>
<feature type="compositionally biased region" description="Pro residues" evidence="1">
    <location>
        <begin position="63"/>
        <end position="74"/>
    </location>
</feature>
<feature type="non-terminal residue" evidence="2">
    <location>
        <position position="1"/>
    </location>
</feature>
<feature type="region of interest" description="Disordered" evidence="1">
    <location>
        <begin position="50"/>
        <end position="74"/>
    </location>
</feature>
<protein>
    <submittedName>
        <fullName evidence="2">Uncharacterized protein</fullName>
    </submittedName>
</protein>
<gene>
    <name evidence="2" type="ORF">B296_00005427</name>
</gene>
<dbReference type="AlphaFoldDB" id="A0A427A7V9"/>
<evidence type="ECO:0000313" key="3">
    <source>
        <dbReference type="Proteomes" id="UP000287651"/>
    </source>
</evidence>
<dbReference type="EMBL" id="AMZH03003433">
    <property type="protein sequence ID" value="RRT72346.1"/>
    <property type="molecule type" value="Genomic_DNA"/>
</dbReference>
<evidence type="ECO:0000256" key="1">
    <source>
        <dbReference type="SAM" id="MobiDB-lite"/>
    </source>
</evidence>
<dbReference type="Proteomes" id="UP000287651">
    <property type="component" value="Unassembled WGS sequence"/>
</dbReference>
<evidence type="ECO:0000313" key="2">
    <source>
        <dbReference type="EMBL" id="RRT72346.1"/>
    </source>
</evidence>
<name>A0A427A7V9_ENSVE</name>
<feature type="compositionally biased region" description="Low complexity" evidence="1">
    <location>
        <begin position="52"/>
        <end position="62"/>
    </location>
</feature>
<proteinExistence type="predicted"/>
<sequence length="135" mass="14233">WKRQTAATPSRCCLARIRTHIASPTLTTSSGASGPASGRCVSICPMLDTQWSSSPSSSSWAFPSPPPPTSSSLAPPPVAPTMWWSSSSSPLPSASSISTSLPSSIATASVASSSSIRWIFFVNLNYIYHFINDLL</sequence>
<accession>A0A427A7V9</accession>
<comment type="caution">
    <text evidence="2">The sequence shown here is derived from an EMBL/GenBank/DDBJ whole genome shotgun (WGS) entry which is preliminary data.</text>
</comment>
<organism evidence="2 3">
    <name type="scientific">Ensete ventricosum</name>
    <name type="common">Abyssinian banana</name>
    <name type="synonym">Musa ensete</name>
    <dbReference type="NCBI Taxonomy" id="4639"/>
    <lineage>
        <taxon>Eukaryota</taxon>
        <taxon>Viridiplantae</taxon>
        <taxon>Streptophyta</taxon>
        <taxon>Embryophyta</taxon>
        <taxon>Tracheophyta</taxon>
        <taxon>Spermatophyta</taxon>
        <taxon>Magnoliopsida</taxon>
        <taxon>Liliopsida</taxon>
        <taxon>Zingiberales</taxon>
        <taxon>Musaceae</taxon>
        <taxon>Ensete</taxon>
    </lineage>
</organism>